<keyword evidence="1" id="KW-1133">Transmembrane helix</keyword>
<keyword evidence="3" id="KW-1185">Reference proteome</keyword>
<evidence type="ECO:0008006" key="4">
    <source>
        <dbReference type="Google" id="ProtNLM"/>
    </source>
</evidence>
<accession>A0A1H0R3W5</accession>
<dbReference type="STRING" id="443156.SAMN04489867_1833"/>
<feature type="transmembrane region" description="Helical" evidence="1">
    <location>
        <begin position="21"/>
        <end position="41"/>
    </location>
</feature>
<keyword evidence="1" id="KW-0472">Membrane</keyword>
<dbReference type="Proteomes" id="UP000199077">
    <property type="component" value="Chromosome I"/>
</dbReference>
<gene>
    <name evidence="2" type="ORF">SAMN04489867_1833</name>
</gene>
<name>A0A1H0R3W5_9MICO</name>
<proteinExistence type="predicted"/>
<protein>
    <recommendedName>
        <fullName evidence="4">TadE-like protein</fullName>
    </recommendedName>
</protein>
<dbReference type="RefSeq" id="WP_231961518.1">
    <property type="nucleotide sequence ID" value="NZ_LT629711.1"/>
</dbReference>
<dbReference type="AlphaFoldDB" id="A0A1H0R3W5"/>
<organism evidence="2 3">
    <name type="scientific">Pedococcus dokdonensis</name>
    <dbReference type="NCBI Taxonomy" id="443156"/>
    <lineage>
        <taxon>Bacteria</taxon>
        <taxon>Bacillati</taxon>
        <taxon>Actinomycetota</taxon>
        <taxon>Actinomycetes</taxon>
        <taxon>Micrococcales</taxon>
        <taxon>Intrasporangiaceae</taxon>
        <taxon>Pedococcus</taxon>
    </lineage>
</organism>
<reference evidence="3" key="1">
    <citation type="submission" date="2016-10" db="EMBL/GenBank/DDBJ databases">
        <authorList>
            <person name="Varghese N."/>
            <person name="Submissions S."/>
        </authorList>
    </citation>
    <scope>NUCLEOTIDE SEQUENCE [LARGE SCALE GENOMIC DNA]</scope>
    <source>
        <strain evidence="3">DSM 22329</strain>
    </source>
</reference>
<dbReference type="EMBL" id="LT629711">
    <property type="protein sequence ID" value="SDP24177.1"/>
    <property type="molecule type" value="Genomic_DNA"/>
</dbReference>
<evidence type="ECO:0000313" key="2">
    <source>
        <dbReference type="EMBL" id="SDP24177.1"/>
    </source>
</evidence>
<keyword evidence="1" id="KW-0812">Transmembrane</keyword>
<evidence type="ECO:0000256" key="1">
    <source>
        <dbReference type="SAM" id="Phobius"/>
    </source>
</evidence>
<evidence type="ECO:0000313" key="3">
    <source>
        <dbReference type="Proteomes" id="UP000199077"/>
    </source>
</evidence>
<sequence length="158" mass="16871">MTARTRRRLFSRLRGRASGDAGSAVVELVFLTVLVMVPLFYLTMTVSRVQAGAYAASAAAREAARVYVSSDDDGEAEERAEAAARLAFEDQGFGTADSKVVVVCDGAPCLRPEGRVEATATVAVPLPLVPSFARRVVPLAIPVSSHHLLVVDRFRAAR</sequence>